<gene>
    <name evidence="3" type="ORF">HQ865_14730</name>
</gene>
<feature type="domain" description="Secretion system C-terminal sorting" evidence="2">
    <location>
        <begin position="1302"/>
        <end position="1369"/>
    </location>
</feature>
<dbReference type="KEGG" id="mmab:HQ865_14730"/>
<feature type="chain" id="PRO_5028805989" evidence="1">
    <location>
        <begin position="25"/>
        <end position="1378"/>
    </location>
</feature>
<dbReference type="Proteomes" id="UP000505355">
    <property type="component" value="Chromosome"/>
</dbReference>
<keyword evidence="1" id="KW-0732">Signal</keyword>
<reference evidence="3 4" key="1">
    <citation type="submission" date="2020-05" db="EMBL/GenBank/DDBJ databases">
        <title>Mucilaginibacter mali sp. nov.</title>
        <authorList>
            <person name="Kim H.S."/>
            <person name="Lee K.C."/>
            <person name="Suh M.K."/>
            <person name="Kim J.-S."/>
            <person name="Han K.-I."/>
            <person name="Eom M.K."/>
            <person name="Shin Y.K."/>
            <person name="Lee J.-S."/>
        </authorList>
    </citation>
    <scope>NUCLEOTIDE SEQUENCE [LARGE SCALE GENOMIC DNA]</scope>
    <source>
        <strain evidence="3 4">G2-14</strain>
    </source>
</reference>
<dbReference type="RefSeq" id="WP_173415620.1">
    <property type="nucleotide sequence ID" value="NZ_CP054139.1"/>
</dbReference>
<keyword evidence="4" id="KW-1185">Reference proteome</keyword>
<name>A0A7D4Q8U6_9SPHI</name>
<sequence length="1378" mass="145746">MKKRLLRFISPLILLIGFLSTASAQTATFANLDGGITPNSISNGQTQIVLYGFSATVSGGSITFNKFYVPCNNNTFSTYLTNATLFRSPTSTFSAAAPGTPIGNATITSSVVTIDNISETVSGTNYYFLVVDQLAGGYTQPYFNNTNPIAVDANGTTYNSGFSKYRDFNLNASTPYPLTVTPVLTTGGGLTASTTVITSGTNTLPLFEIAIKNNSSSSYTFSDLIFGSNQTNLGQFFNKFYLYVNTSNALPGSASANTTSSSGTVTFSGLSQTLAAGATKYYYLVADCSVTGSLPVNVQFNMLNNVTSIKSSSPSVANYDDFTVYGNTYNINYTNISVSSQQNGITNATLTAHQTDIVLFGFGVTSSGAVTLSGFNINSSGPASTYFSNAKLYRNGSGTYPNSPVQVGTVSFSGNFAVVTGLTETFTAGQTKYYFLVADNVGGGTSATIAFNFTSGQSSNAITQSAPAASTYNTYAITGNTFTIPSPAVYTVSANSPTANGISSGALYYGRKDIVVFGYGVEAYGAALTFNSSSIITSGGPSSYFSNIRVYRSTSPVFPGGTATYTSTNISDCNCGYYRFSGFTETVPANTTYYYFIVVDYTNSGGSAPKTLQFSFSTSQGNSDSQVLRSSPYTLYNPSSFSGPAFSVVNTEEWKGTVSGDLNNASNYVAKGSSSGGFIPTSTTIVRVGGVSYTNAPNINADLTIGGLAIENNATVALTATATLGSTLTLNNGLTIGTGATLNFSASGVSGNITLANGAVSYIETTGRLNLSGSNVTVDNSANTTGSFTLNSSASGTGSIGAITYPSVVKGTFVVERYFTGGALSNRGWRLMSSPVNNSGTNPLTTLNSGLTSSATYNFSSLKTNLLITGTGGSGAGFDQPSGYTANGATILFYTPTGASSGTFTSPSAPTSTAAVGSGFYFYFRGDNTTNKIYKVVKSGNYATPESNVVGLQSGTINQQAFTVNLINGYNLVGNPYPSTISLASLTLTGGATAFAYTYTSGGTSVTSTPIASALIASGQGFFIRSTNTGTVKFTEALKSTSQLTGSNLLLGTPSTTAEGNIKLQMVQDSANYDFAQLRYLDTYDKNYNETEDADDFNGSGQVVFFGAMTADNHLVAIASQPLDKKLTSVYLSVNDNSSGKFKINKVDLSNIPDKFDVFLMDHFKKDSIDLRKDSTYAFTMDKTNPATYGNARMEVVIRTKVLPPYQLLTFTGKRNSNNNVLSWTSKNEYTYTYFELQRSFDNKTFEGVNNAYSTGNGSYTFTDQSNQPLIYYRLKQTDINDNVTYSTVIILKSENSNIFSVYPNPTDNTLHFALNQDVKTSVTLRVYNSLGTLMKIKTYTSNSGDQDVSTLTPGSYMAELVDDYTKKLISSAKFIKL</sequence>
<dbReference type="Pfam" id="PF18962">
    <property type="entry name" value="Por_Secre_tail"/>
    <property type="match status" value="1"/>
</dbReference>
<dbReference type="EMBL" id="CP054139">
    <property type="protein sequence ID" value="QKJ30951.1"/>
    <property type="molecule type" value="Genomic_DNA"/>
</dbReference>
<evidence type="ECO:0000256" key="1">
    <source>
        <dbReference type="SAM" id="SignalP"/>
    </source>
</evidence>
<evidence type="ECO:0000313" key="4">
    <source>
        <dbReference type="Proteomes" id="UP000505355"/>
    </source>
</evidence>
<organism evidence="3 4">
    <name type="scientific">Mucilaginibacter mali</name>
    <dbReference type="NCBI Taxonomy" id="2740462"/>
    <lineage>
        <taxon>Bacteria</taxon>
        <taxon>Pseudomonadati</taxon>
        <taxon>Bacteroidota</taxon>
        <taxon>Sphingobacteriia</taxon>
        <taxon>Sphingobacteriales</taxon>
        <taxon>Sphingobacteriaceae</taxon>
        <taxon>Mucilaginibacter</taxon>
    </lineage>
</organism>
<evidence type="ECO:0000259" key="2">
    <source>
        <dbReference type="Pfam" id="PF18962"/>
    </source>
</evidence>
<dbReference type="InterPro" id="IPR026444">
    <property type="entry name" value="Secre_tail"/>
</dbReference>
<proteinExistence type="predicted"/>
<feature type="signal peptide" evidence="1">
    <location>
        <begin position="1"/>
        <end position="24"/>
    </location>
</feature>
<protein>
    <submittedName>
        <fullName evidence="3">T9SS type A sorting domain-containing protein</fullName>
    </submittedName>
</protein>
<accession>A0A7D4Q8U6</accession>
<evidence type="ECO:0000313" key="3">
    <source>
        <dbReference type="EMBL" id="QKJ30951.1"/>
    </source>
</evidence>